<keyword evidence="2" id="KW-0472">Membrane</keyword>
<dbReference type="AlphaFoldDB" id="A0A1Y2IWQ2"/>
<evidence type="ECO:0008006" key="5">
    <source>
        <dbReference type="Google" id="ProtNLM"/>
    </source>
</evidence>
<evidence type="ECO:0000313" key="4">
    <source>
        <dbReference type="Proteomes" id="UP000193067"/>
    </source>
</evidence>
<keyword evidence="2" id="KW-1133">Transmembrane helix</keyword>
<accession>A0A1Y2IWQ2</accession>
<protein>
    <recommendedName>
        <fullName evidence="5">TOM core complex subunit Tom6</fullName>
    </recommendedName>
</protein>
<proteinExistence type="predicted"/>
<keyword evidence="2" id="KW-0812">Transmembrane</keyword>
<evidence type="ECO:0000256" key="2">
    <source>
        <dbReference type="SAM" id="Phobius"/>
    </source>
</evidence>
<evidence type="ECO:0000313" key="3">
    <source>
        <dbReference type="EMBL" id="OSD05589.1"/>
    </source>
</evidence>
<name>A0A1Y2IWQ2_TRAC3</name>
<dbReference type="EMBL" id="KZ084092">
    <property type="protein sequence ID" value="OSD05589.1"/>
    <property type="molecule type" value="Genomic_DNA"/>
</dbReference>
<organism evidence="3 4">
    <name type="scientific">Trametes coccinea (strain BRFM310)</name>
    <name type="common">Pycnoporus coccineus</name>
    <dbReference type="NCBI Taxonomy" id="1353009"/>
    <lineage>
        <taxon>Eukaryota</taxon>
        <taxon>Fungi</taxon>
        <taxon>Dikarya</taxon>
        <taxon>Basidiomycota</taxon>
        <taxon>Agaricomycotina</taxon>
        <taxon>Agaricomycetes</taxon>
        <taxon>Polyporales</taxon>
        <taxon>Polyporaceae</taxon>
        <taxon>Trametes</taxon>
    </lineage>
</organism>
<sequence length="73" mass="7881">MSSRRAAPGPSPFGAPQRRAIHDPNESAFSRFVREQIFAPENLPGNISILTAVTVFFGGIAAIRTWGDLMIPA</sequence>
<dbReference type="OrthoDB" id="5514856at2759"/>
<keyword evidence="4" id="KW-1185">Reference proteome</keyword>
<reference evidence="3 4" key="1">
    <citation type="journal article" date="2015" name="Biotechnol. Biofuels">
        <title>Enhanced degradation of softwood versus hardwood by the white-rot fungus Pycnoporus coccineus.</title>
        <authorList>
            <person name="Couturier M."/>
            <person name="Navarro D."/>
            <person name="Chevret D."/>
            <person name="Henrissat B."/>
            <person name="Piumi F."/>
            <person name="Ruiz-Duenas F.J."/>
            <person name="Martinez A.T."/>
            <person name="Grigoriev I.V."/>
            <person name="Riley R."/>
            <person name="Lipzen A."/>
            <person name="Berrin J.G."/>
            <person name="Master E.R."/>
            <person name="Rosso M.N."/>
        </authorList>
    </citation>
    <scope>NUCLEOTIDE SEQUENCE [LARGE SCALE GENOMIC DNA]</scope>
    <source>
        <strain evidence="3 4">BRFM310</strain>
    </source>
</reference>
<feature type="region of interest" description="Disordered" evidence="1">
    <location>
        <begin position="1"/>
        <end position="21"/>
    </location>
</feature>
<evidence type="ECO:0000256" key="1">
    <source>
        <dbReference type="SAM" id="MobiDB-lite"/>
    </source>
</evidence>
<gene>
    <name evidence="3" type="ORF">PYCCODRAFT_1432124</name>
</gene>
<feature type="transmembrane region" description="Helical" evidence="2">
    <location>
        <begin position="47"/>
        <end position="67"/>
    </location>
</feature>
<dbReference type="Proteomes" id="UP000193067">
    <property type="component" value="Unassembled WGS sequence"/>
</dbReference>